<protein>
    <submittedName>
        <fullName evidence="1">Protein pxr1-like</fullName>
    </submittedName>
</protein>
<evidence type="ECO:0000313" key="1">
    <source>
        <dbReference type="EMBL" id="KAJ7418308.1"/>
    </source>
</evidence>
<name>A0ABQ9DFG5_9PASS</name>
<gene>
    <name evidence="1" type="ORF">WISP_59777</name>
</gene>
<comment type="caution">
    <text evidence="1">The sequence shown here is derived from an EMBL/GenBank/DDBJ whole genome shotgun (WGS) entry which is preliminary data.</text>
</comment>
<dbReference type="Proteomes" id="UP001145742">
    <property type="component" value="Unassembled WGS sequence"/>
</dbReference>
<organism evidence="1 2">
    <name type="scientific">Willisornis vidua</name>
    <name type="common">Xingu scale-backed antbird</name>
    <dbReference type="NCBI Taxonomy" id="1566151"/>
    <lineage>
        <taxon>Eukaryota</taxon>
        <taxon>Metazoa</taxon>
        <taxon>Chordata</taxon>
        <taxon>Craniata</taxon>
        <taxon>Vertebrata</taxon>
        <taxon>Euteleostomi</taxon>
        <taxon>Archelosauria</taxon>
        <taxon>Archosauria</taxon>
        <taxon>Dinosauria</taxon>
        <taxon>Saurischia</taxon>
        <taxon>Theropoda</taxon>
        <taxon>Coelurosauria</taxon>
        <taxon>Aves</taxon>
        <taxon>Neognathae</taxon>
        <taxon>Neoaves</taxon>
        <taxon>Telluraves</taxon>
        <taxon>Australaves</taxon>
        <taxon>Passeriformes</taxon>
        <taxon>Thamnophilidae</taxon>
        <taxon>Willisornis</taxon>
    </lineage>
</organism>
<sequence length="132" mass="14769">MLAGSRTDLQLAKTVPISDGGSTLEITDLTNKKPLQWQPKRGVKIHGRNSTADMKISEEGGEEVLQILHQPVVKVVVRLSVFLQPMVVHSRAEIHLQCMEDPMLQPKGGCDPWEDWSRLLTGPVDPWKEKPL</sequence>
<reference evidence="1" key="1">
    <citation type="submission" date="2019-10" db="EMBL/GenBank/DDBJ databases">
        <authorList>
            <person name="Soares A.E.R."/>
            <person name="Aleixo A."/>
            <person name="Schneider P."/>
            <person name="Miyaki C.Y."/>
            <person name="Schneider M.P."/>
            <person name="Mello C."/>
            <person name="Vasconcelos A.T.R."/>
        </authorList>
    </citation>
    <scope>NUCLEOTIDE SEQUENCE</scope>
    <source>
        <tissue evidence="1">Muscle</tissue>
    </source>
</reference>
<evidence type="ECO:0000313" key="2">
    <source>
        <dbReference type="Proteomes" id="UP001145742"/>
    </source>
</evidence>
<proteinExistence type="predicted"/>
<keyword evidence="2" id="KW-1185">Reference proteome</keyword>
<accession>A0ABQ9DFG5</accession>
<dbReference type="EMBL" id="WHWB01033673">
    <property type="protein sequence ID" value="KAJ7418308.1"/>
    <property type="molecule type" value="Genomic_DNA"/>
</dbReference>